<feature type="domain" description="Peptidase M24" evidence="1">
    <location>
        <begin position="172"/>
        <end position="389"/>
    </location>
</feature>
<dbReference type="Pfam" id="PF00557">
    <property type="entry name" value="Peptidase_M24"/>
    <property type="match status" value="1"/>
</dbReference>
<proteinExistence type="predicted"/>
<dbReference type="PANTHER" id="PTHR46112:SF2">
    <property type="entry name" value="XAA-PRO AMINOPEPTIDASE P-RELATED"/>
    <property type="match status" value="1"/>
</dbReference>
<name>A0A940S4X5_9RHOB</name>
<keyword evidence="3" id="KW-0645">Protease</keyword>
<feature type="domain" description="Creatinase N-terminal" evidence="2">
    <location>
        <begin position="34"/>
        <end position="163"/>
    </location>
</feature>
<keyword evidence="3" id="KW-0378">Hydrolase</keyword>
<dbReference type="GO" id="GO:0004177">
    <property type="term" value="F:aminopeptidase activity"/>
    <property type="evidence" value="ECO:0007669"/>
    <property type="project" value="UniProtKB-KW"/>
</dbReference>
<sequence>MDQITDPSPNRPRSYRFHQGDRVLPFAPSEYDARLAGLRRIMAEQALDAVLFTSMHNIAYYSGFLYCAFGRPYGLVVTQTDSVTISAGIDAGQPWRRCHGDNITYTDWERNNYWRAVASVAGEGPAVGYEGDHLTLAQSALLDAFVKPARRVDIAPAAMRQRMMKSPAEIALIRDGAAVADVGGHAIRAAIREGVRELDVAMAGRDAMELEIARRYPDAEYRDTWVWFQSGINTDGAHNPVTGRMLERGDILSLNCFPMISGYYTALERTLFVAEVDAASLKIWEANVAAHEYGMSLLKPGASCAEVTGKINTFLTERDLLQYRTFGYGHSFGILSHYYGREAGLELREDIDTVLEPGMVISMEPMLTIPEGQPGAGGYREHDILVITEEGNETITHYPYGPAFNTVG</sequence>
<dbReference type="InterPro" id="IPR050659">
    <property type="entry name" value="Peptidase_M24B"/>
</dbReference>
<dbReference type="InterPro" id="IPR036005">
    <property type="entry name" value="Creatinase/aminopeptidase-like"/>
</dbReference>
<dbReference type="Gene3D" id="3.90.230.10">
    <property type="entry name" value="Creatinase/methionine aminopeptidase superfamily"/>
    <property type="match status" value="1"/>
</dbReference>
<evidence type="ECO:0000313" key="4">
    <source>
        <dbReference type="Proteomes" id="UP000675940"/>
    </source>
</evidence>
<dbReference type="RefSeq" id="WP_209362595.1">
    <property type="nucleotide sequence ID" value="NZ_JAGISH010000011.1"/>
</dbReference>
<evidence type="ECO:0000259" key="1">
    <source>
        <dbReference type="Pfam" id="PF00557"/>
    </source>
</evidence>
<reference evidence="3" key="1">
    <citation type="submission" date="2021-03" db="EMBL/GenBank/DDBJ databases">
        <title>Sagittula salina sp. nov. strain M10.9X isolated from the marine waste.</title>
        <authorList>
            <person name="Satari L."/>
            <person name="Molina-Menor E."/>
            <person name="Vidal-Verdu A."/>
            <person name="Pascual J."/>
            <person name="Pereto J."/>
            <person name="Porcar M."/>
        </authorList>
    </citation>
    <scope>NUCLEOTIDE SEQUENCE</scope>
    <source>
        <strain evidence="3">M10.9X</strain>
    </source>
</reference>
<evidence type="ECO:0000313" key="3">
    <source>
        <dbReference type="EMBL" id="MBP0484355.1"/>
    </source>
</evidence>
<dbReference type="PANTHER" id="PTHR46112">
    <property type="entry name" value="AMINOPEPTIDASE"/>
    <property type="match status" value="1"/>
</dbReference>
<dbReference type="InterPro" id="IPR000994">
    <property type="entry name" value="Pept_M24"/>
</dbReference>
<protein>
    <submittedName>
        <fullName evidence="3">Aminopeptidase P family protein</fullName>
    </submittedName>
</protein>
<comment type="caution">
    <text evidence="3">The sequence shown here is derived from an EMBL/GenBank/DDBJ whole genome shotgun (WGS) entry which is preliminary data.</text>
</comment>
<dbReference type="EMBL" id="JAGISH010000011">
    <property type="protein sequence ID" value="MBP0484355.1"/>
    <property type="molecule type" value="Genomic_DNA"/>
</dbReference>
<accession>A0A940S4X5</accession>
<dbReference type="InterPro" id="IPR000587">
    <property type="entry name" value="Creatinase_N"/>
</dbReference>
<keyword evidence="3" id="KW-0031">Aminopeptidase</keyword>
<dbReference type="SUPFAM" id="SSF55920">
    <property type="entry name" value="Creatinase/aminopeptidase"/>
    <property type="match status" value="1"/>
</dbReference>
<dbReference type="InterPro" id="IPR029149">
    <property type="entry name" value="Creatin/AminoP/Spt16_N"/>
</dbReference>
<dbReference type="Gene3D" id="3.40.350.10">
    <property type="entry name" value="Creatinase/prolidase N-terminal domain"/>
    <property type="match status" value="1"/>
</dbReference>
<dbReference type="SUPFAM" id="SSF53092">
    <property type="entry name" value="Creatinase/prolidase N-terminal domain"/>
    <property type="match status" value="1"/>
</dbReference>
<gene>
    <name evidence="3" type="ORF">J5474_17930</name>
</gene>
<dbReference type="Pfam" id="PF01321">
    <property type="entry name" value="Creatinase_N"/>
    <property type="match status" value="1"/>
</dbReference>
<keyword evidence="4" id="KW-1185">Reference proteome</keyword>
<evidence type="ECO:0000259" key="2">
    <source>
        <dbReference type="Pfam" id="PF01321"/>
    </source>
</evidence>
<dbReference type="Proteomes" id="UP000675940">
    <property type="component" value="Unassembled WGS sequence"/>
</dbReference>
<dbReference type="AlphaFoldDB" id="A0A940S4X5"/>
<organism evidence="3 4">
    <name type="scientific">Sagittula salina</name>
    <dbReference type="NCBI Taxonomy" id="2820268"/>
    <lineage>
        <taxon>Bacteria</taxon>
        <taxon>Pseudomonadati</taxon>
        <taxon>Pseudomonadota</taxon>
        <taxon>Alphaproteobacteria</taxon>
        <taxon>Rhodobacterales</taxon>
        <taxon>Roseobacteraceae</taxon>
        <taxon>Sagittula</taxon>
    </lineage>
</organism>